<dbReference type="PANTHER" id="PTHR43884:SF12">
    <property type="entry name" value="ISOVALERYL-COA DEHYDROGENASE, MITOCHONDRIAL-RELATED"/>
    <property type="match status" value="1"/>
</dbReference>
<sequence length="616" mass="63958">MSTGVPPKSGPGRGVPAPAGPHEAGAHDCSTRRPGATGAAPPTSRLDDSVRSRAACAEALLGDPAEPGNPTGYQALLAADRSAVPPAEAEAALDGFGINAEFVPRELGGRFDSAEGLLRVLRPVFRRDTALGLGHGLTTFTAASAVWLSGSTEQRTSLAGRLLSGSKATVATYETAQANDYVRGRISVVPGPGDTWTATGLKPVVINLRRADALVLFCHTPARHGGSSHRALLLDPHRLPATRYRAIVRPAPERAGLRAYVGAGAWLDDCPVPCDALLGPPGSGMATALRTAHISRALTAALVVAALDTALRAAVHAYCAERSGAGRKAQNDPGSAARVLVGALVDLLLYDSFAVTTTRALQLRPAEAGVHAAAVTSLMPTVFIDTMNGLATVLGARLHADGGAVGAYRKFLRDVPLMTVGHVGTAAARSTLIPQLKRLAHASWCAWQEAPAGLFRPGAALPPFPYGELALAGGTDSLSGTIAVAAAAPHGRGLVERNLHGLAEGMTAELRDLRTRVLALPSPAPGSAASPAWCGLADRYAWVLAAAAVLGVWRHQTTGFLADPAWATLALHRIARRLGIRTTDPPPECASRIHQEILARFTERRGYDLYATPLAG</sequence>
<feature type="compositionally biased region" description="Low complexity" evidence="1">
    <location>
        <begin position="14"/>
        <end position="23"/>
    </location>
</feature>
<dbReference type="Gene3D" id="1.10.540.10">
    <property type="entry name" value="Acyl-CoA dehydrogenase/oxidase, N-terminal domain"/>
    <property type="match status" value="1"/>
</dbReference>
<dbReference type="GO" id="GO:0003995">
    <property type="term" value="F:acyl-CoA dehydrogenase activity"/>
    <property type="evidence" value="ECO:0007669"/>
    <property type="project" value="TreeGrafter"/>
</dbReference>
<keyword evidence="3" id="KW-1185">Reference proteome</keyword>
<comment type="caution">
    <text evidence="2">The sequence shown here is derived from an EMBL/GenBank/DDBJ whole genome shotgun (WGS) entry which is preliminary data.</text>
</comment>
<dbReference type="GO" id="GO:0050660">
    <property type="term" value="F:flavin adenine dinucleotide binding"/>
    <property type="evidence" value="ECO:0007669"/>
    <property type="project" value="InterPro"/>
</dbReference>
<dbReference type="Gene3D" id="2.40.110.10">
    <property type="entry name" value="Butyryl-CoA Dehydrogenase, subunit A, domain 2"/>
    <property type="match status" value="1"/>
</dbReference>
<organism evidence="2 3">
    <name type="scientific">Streptomyces violaceusniger</name>
    <dbReference type="NCBI Taxonomy" id="68280"/>
    <lineage>
        <taxon>Bacteria</taxon>
        <taxon>Bacillati</taxon>
        <taxon>Actinomycetota</taxon>
        <taxon>Actinomycetes</taxon>
        <taxon>Kitasatosporales</taxon>
        <taxon>Streptomycetaceae</taxon>
        <taxon>Streptomyces</taxon>
        <taxon>Streptomyces violaceusniger group</taxon>
    </lineage>
</organism>
<evidence type="ECO:0000313" key="3">
    <source>
        <dbReference type="Proteomes" id="UP000301309"/>
    </source>
</evidence>
<dbReference type="Proteomes" id="UP000301309">
    <property type="component" value="Unassembled WGS sequence"/>
</dbReference>
<protein>
    <submittedName>
        <fullName evidence="2">Acyl-CoA dehydrogenase</fullName>
    </submittedName>
</protein>
<dbReference type="SUPFAM" id="SSF56645">
    <property type="entry name" value="Acyl-CoA dehydrogenase NM domain-like"/>
    <property type="match status" value="1"/>
</dbReference>
<feature type="region of interest" description="Disordered" evidence="1">
    <location>
        <begin position="1"/>
        <end position="51"/>
    </location>
</feature>
<gene>
    <name evidence="2" type="ORF">SVIO_103510</name>
</gene>
<reference evidence="2 3" key="1">
    <citation type="journal article" date="2020" name="Int. J. Syst. Evol. Microbiol.">
        <title>Reclassification of Streptomyces castelarensis and Streptomyces sporoclivatus as later heterotypic synonyms of Streptomyces antimycoticus.</title>
        <authorList>
            <person name="Komaki H."/>
            <person name="Tamura T."/>
        </authorList>
    </citation>
    <scope>NUCLEOTIDE SEQUENCE [LARGE SCALE GENOMIC DNA]</scope>
    <source>
        <strain evidence="2 3">NBRC 13459</strain>
    </source>
</reference>
<dbReference type="InterPro" id="IPR046373">
    <property type="entry name" value="Acyl-CoA_Oxase/DH_mid-dom_sf"/>
</dbReference>
<accession>A0A4D4LMS0</accession>
<dbReference type="AlphaFoldDB" id="A0A4D4LMS0"/>
<dbReference type="EMBL" id="BJHW01000002">
    <property type="protein sequence ID" value="GDY59728.1"/>
    <property type="molecule type" value="Genomic_DNA"/>
</dbReference>
<evidence type="ECO:0000313" key="2">
    <source>
        <dbReference type="EMBL" id="GDY59728.1"/>
    </source>
</evidence>
<name>A0A4D4LMS0_STRVO</name>
<dbReference type="InterPro" id="IPR009100">
    <property type="entry name" value="AcylCoA_DH/oxidase_NM_dom_sf"/>
</dbReference>
<evidence type="ECO:0000256" key="1">
    <source>
        <dbReference type="SAM" id="MobiDB-lite"/>
    </source>
</evidence>
<dbReference type="Gene3D" id="1.20.140.10">
    <property type="entry name" value="Butyryl-CoA Dehydrogenase, subunit A, domain 3"/>
    <property type="match status" value="1"/>
</dbReference>
<proteinExistence type="predicted"/>
<dbReference type="PANTHER" id="PTHR43884">
    <property type="entry name" value="ACYL-COA DEHYDROGENASE"/>
    <property type="match status" value="1"/>
</dbReference>
<dbReference type="InterPro" id="IPR037069">
    <property type="entry name" value="AcylCoA_DH/ox_N_sf"/>
</dbReference>